<dbReference type="AlphaFoldDB" id="A0A0G0C1U3"/>
<sequence>MSNENSDKQIYCELATAIVKRQAEIIGLDMAVKKAKDLPEFILDDEGNVMAVYGKPINSLELLVSQYSKMSGNTAVNFCKDAIISIVTKYPDIKLPNILQIQKATVPTMEQFLESF</sequence>
<comment type="caution">
    <text evidence="1">The sequence shown here is derived from an EMBL/GenBank/DDBJ whole genome shotgun (WGS) entry which is preliminary data.</text>
</comment>
<accession>A0A0G0C1U3</accession>
<reference evidence="1 2" key="1">
    <citation type="journal article" date="2015" name="Nature">
        <title>rRNA introns, odd ribosomes, and small enigmatic genomes across a large radiation of phyla.</title>
        <authorList>
            <person name="Brown C.T."/>
            <person name="Hug L.A."/>
            <person name="Thomas B.C."/>
            <person name="Sharon I."/>
            <person name="Castelle C.J."/>
            <person name="Singh A."/>
            <person name="Wilkins M.J."/>
            <person name="Williams K.H."/>
            <person name="Banfield J.F."/>
        </authorList>
    </citation>
    <scope>NUCLEOTIDE SEQUENCE [LARGE SCALE GENOMIC DNA]</scope>
</reference>
<name>A0A0G0C1U3_UNCC3</name>
<dbReference type="STRING" id="1618350.UR67_C0002G0191"/>
<proteinExistence type="predicted"/>
<evidence type="ECO:0000313" key="2">
    <source>
        <dbReference type="Proteomes" id="UP000034581"/>
    </source>
</evidence>
<protein>
    <submittedName>
        <fullName evidence="1">Uncharacterized protein</fullName>
    </submittedName>
</protein>
<gene>
    <name evidence="1" type="ORF">UR67_C0002G0191</name>
</gene>
<organism evidence="1 2">
    <name type="scientific">candidate division CPR3 bacterium GW2011_GWF2_35_18</name>
    <dbReference type="NCBI Taxonomy" id="1618350"/>
    <lineage>
        <taxon>Bacteria</taxon>
        <taxon>Bacteria division CPR3</taxon>
    </lineage>
</organism>
<evidence type="ECO:0000313" key="1">
    <source>
        <dbReference type="EMBL" id="KKP70071.1"/>
    </source>
</evidence>
<dbReference type="EMBL" id="LBQB01000002">
    <property type="protein sequence ID" value="KKP70071.1"/>
    <property type="molecule type" value="Genomic_DNA"/>
</dbReference>
<dbReference type="Proteomes" id="UP000034581">
    <property type="component" value="Unassembled WGS sequence"/>
</dbReference>